<evidence type="ECO:0008006" key="3">
    <source>
        <dbReference type="Google" id="ProtNLM"/>
    </source>
</evidence>
<organism evidence="1 2">
    <name type="scientific">Dreissena polymorpha</name>
    <name type="common">Zebra mussel</name>
    <name type="synonym">Mytilus polymorpha</name>
    <dbReference type="NCBI Taxonomy" id="45954"/>
    <lineage>
        <taxon>Eukaryota</taxon>
        <taxon>Metazoa</taxon>
        <taxon>Spiralia</taxon>
        <taxon>Lophotrochozoa</taxon>
        <taxon>Mollusca</taxon>
        <taxon>Bivalvia</taxon>
        <taxon>Autobranchia</taxon>
        <taxon>Heteroconchia</taxon>
        <taxon>Euheterodonta</taxon>
        <taxon>Imparidentia</taxon>
        <taxon>Neoheterodontei</taxon>
        <taxon>Myida</taxon>
        <taxon>Dreissenoidea</taxon>
        <taxon>Dreissenidae</taxon>
        <taxon>Dreissena</taxon>
    </lineage>
</organism>
<reference evidence="1" key="2">
    <citation type="submission" date="2020-11" db="EMBL/GenBank/DDBJ databases">
        <authorList>
            <person name="McCartney M.A."/>
            <person name="Auch B."/>
            <person name="Kono T."/>
            <person name="Mallez S."/>
            <person name="Becker A."/>
            <person name="Gohl D.M."/>
            <person name="Silverstein K.A.T."/>
            <person name="Koren S."/>
            <person name="Bechman K.B."/>
            <person name="Herman A."/>
            <person name="Abrahante J.E."/>
            <person name="Garbe J."/>
        </authorList>
    </citation>
    <scope>NUCLEOTIDE SEQUENCE</scope>
    <source>
        <strain evidence="1">Duluth1</strain>
        <tissue evidence="1">Whole animal</tissue>
    </source>
</reference>
<proteinExistence type="predicted"/>
<sequence length="124" mass="14007">MGDSIPYLADQRAELQGMPDLNLPGGTRVVWMGVSGMGWADAVHHMQLPALFRMPPKVLVVHLGGNDLVRHNLQVCFKHIEDSIEYLHRSFPASIIVWANILPRFKWRAPETENKQIDKKNGNA</sequence>
<dbReference type="SUPFAM" id="SSF52266">
    <property type="entry name" value="SGNH hydrolase"/>
    <property type="match status" value="1"/>
</dbReference>
<evidence type="ECO:0000313" key="1">
    <source>
        <dbReference type="EMBL" id="KAH3692171.1"/>
    </source>
</evidence>
<evidence type="ECO:0000313" key="2">
    <source>
        <dbReference type="Proteomes" id="UP000828390"/>
    </source>
</evidence>
<reference evidence="1" key="1">
    <citation type="journal article" date="2019" name="bioRxiv">
        <title>The Genome of the Zebra Mussel, Dreissena polymorpha: A Resource for Invasive Species Research.</title>
        <authorList>
            <person name="McCartney M.A."/>
            <person name="Auch B."/>
            <person name="Kono T."/>
            <person name="Mallez S."/>
            <person name="Zhang Y."/>
            <person name="Obille A."/>
            <person name="Becker A."/>
            <person name="Abrahante J.E."/>
            <person name="Garbe J."/>
            <person name="Badalamenti J.P."/>
            <person name="Herman A."/>
            <person name="Mangelson H."/>
            <person name="Liachko I."/>
            <person name="Sullivan S."/>
            <person name="Sone E.D."/>
            <person name="Koren S."/>
            <person name="Silverstein K.A.T."/>
            <person name="Beckman K.B."/>
            <person name="Gohl D.M."/>
        </authorList>
    </citation>
    <scope>NUCLEOTIDE SEQUENCE</scope>
    <source>
        <strain evidence="1">Duluth1</strain>
        <tissue evidence="1">Whole animal</tissue>
    </source>
</reference>
<dbReference type="EMBL" id="JAIWYP010000025">
    <property type="protein sequence ID" value="KAH3692171.1"/>
    <property type="molecule type" value="Genomic_DNA"/>
</dbReference>
<dbReference type="Gene3D" id="3.40.50.1110">
    <property type="entry name" value="SGNH hydrolase"/>
    <property type="match status" value="1"/>
</dbReference>
<name>A0A9D3Y5B8_DREPO</name>
<gene>
    <name evidence="1" type="ORF">DPMN_193983</name>
</gene>
<keyword evidence="2" id="KW-1185">Reference proteome</keyword>
<accession>A0A9D3Y5B8</accession>
<protein>
    <recommendedName>
        <fullName evidence="3">SGNH hydrolase-type esterase domain-containing protein</fullName>
    </recommendedName>
</protein>
<dbReference type="AlphaFoldDB" id="A0A9D3Y5B8"/>
<comment type="caution">
    <text evidence="1">The sequence shown here is derived from an EMBL/GenBank/DDBJ whole genome shotgun (WGS) entry which is preliminary data.</text>
</comment>
<dbReference type="InterPro" id="IPR036514">
    <property type="entry name" value="SGNH_hydro_sf"/>
</dbReference>
<dbReference type="Proteomes" id="UP000828390">
    <property type="component" value="Unassembled WGS sequence"/>
</dbReference>